<sequence>MGELSLSPTDLIGAGADKDKNDTMTFITIAAASDYLLYTITWKPLDATTTTPSTTTTFPAPTNTTDGFSYTITSKPLDPTTTTTPTPTTITKSSSIMASPKFFNSLLLIALYNFFTFSK</sequence>
<reference evidence="2" key="1">
    <citation type="submission" date="2022-11" db="UniProtKB">
        <authorList>
            <consortium name="WormBaseParasite"/>
        </authorList>
    </citation>
    <scope>IDENTIFICATION</scope>
</reference>
<keyword evidence="1" id="KW-1185">Reference proteome</keyword>
<dbReference type="AlphaFoldDB" id="A0A914QRZ8"/>
<name>A0A914QRZ8_9BILA</name>
<evidence type="ECO:0000313" key="2">
    <source>
        <dbReference type="WBParaSite" id="PDA_v2.g4371.t1"/>
    </source>
</evidence>
<evidence type="ECO:0000313" key="1">
    <source>
        <dbReference type="Proteomes" id="UP000887578"/>
    </source>
</evidence>
<dbReference type="WBParaSite" id="PDA_v2.g4371.t1">
    <property type="protein sequence ID" value="PDA_v2.g4371.t1"/>
    <property type="gene ID" value="PDA_v2.g4371"/>
</dbReference>
<proteinExistence type="predicted"/>
<protein>
    <submittedName>
        <fullName evidence="2">Uncharacterized protein</fullName>
    </submittedName>
</protein>
<accession>A0A914QRZ8</accession>
<organism evidence="1 2">
    <name type="scientific">Panagrolaimus davidi</name>
    <dbReference type="NCBI Taxonomy" id="227884"/>
    <lineage>
        <taxon>Eukaryota</taxon>
        <taxon>Metazoa</taxon>
        <taxon>Ecdysozoa</taxon>
        <taxon>Nematoda</taxon>
        <taxon>Chromadorea</taxon>
        <taxon>Rhabditida</taxon>
        <taxon>Tylenchina</taxon>
        <taxon>Panagrolaimomorpha</taxon>
        <taxon>Panagrolaimoidea</taxon>
        <taxon>Panagrolaimidae</taxon>
        <taxon>Panagrolaimus</taxon>
    </lineage>
</organism>
<dbReference type="Proteomes" id="UP000887578">
    <property type="component" value="Unplaced"/>
</dbReference>